<name>A0A8H7ZLZ1_9FUNG</name>
<evidence type="ECO:0000313" key="1">
    <source>
        <dbReference type="EMBL" id="KAG5455494.1"/>
    </source>
</evidence>
<dbReference type="EMBL" id="JAEFCI010013283">
    <property type="protein sequence ID" value="KAG5455494.1"/>
    <property type="molecule type" value="Genomic_DNA"/>
</dbReference>
<protein>
    <submittedName>
        <fullName evidence="1">Uncharacterized protein</fullName>
    </submittedName>
</protein>
<dbReference type="AlphaFoldDB" id="A0A8H7ZLZ1"/>
<feature type="non-terminal residue" evidence="1">
    <location>
        <position position="170"/>
    </location>
</feature>
<comment type="caution">
    <text evidence="1">The sequence shown here is derived from an EMBL/GenBank/DDBJ whole genome shotgun (WGS) entry which is preliminary data.</text>
</comment>
<keyword evidence="2" id="KW-1185">Reference proteome</keyword>
<organism evidence="1 2">
    <name type="scientific">Olpidium bornovanus</name>
    <dbReference type="NCBI Taxonomy" id="278681"/>
    <lineage>
        <taxon>Eukaryota</taxon>
        <taxon>Fungi</taxon>
        <taxon>Fungi incertae sedis</taxon>
        <taxon>Olpidiomycota</taxon>
        <taxon>Olpidiomycotina</taxon>
        <taxon>Olpidiomycetes</taxon>
        <taxon>Olpidiales</taxon>
        <taxon>Olpidiaceae</taxon>
        <taxon>Olpidium</taxon>
    </lineage>
</organism>
<accession>A0A8H7ZLZ1</accession>
<gene>
    <name evidence="1" type="ORF">BJ554DRAFT_5074</name>
</gene>
<proteinExistence type="predicted"/>
<dbReference type="Proteomes" id="UP000673691">
    <property type="component" value="Unassembled WGS sequence"/>
</dbReference>
<sequence>MPLVRSPPPLRREGETENEHLQQQIQKKARASDTCVLTLLKQAAATTKTKNAPALRSTLPHFNKLSPRYYLPFSKVSPSANPTEDRNETTMAITQAIRTLVPVLALTLGHDREGGILVPRQTRSRASLTTYRIDNYFRVTNISDTVEVDVVVGKLVGDAAIFWLKHNKTH</sequence>
<reference evidence="1 2" key="1">
    <citation type="journal article" name="Sci. Rep.">
        <title>Genome-scale phylogenetic analyses confirm Olpidium as the closest living zoosporic fungus to the non-flagellated, terrestrial fungi.</title>
        <authorList>
            <person name="Chang Y."/>
            <person name="Rochon D."/>
            <person name="Sekimoto S."/>
            <person name="Wang Y."/>
            <person name="Chovatia M."/>
            <person name="Sandor L."/>
            <person name="Salamov A."/>
            <person name="Grigoriev I.V."/>
            <person name="Stajich J.E."/>
            <person name="Spatafora J.W."/>
        </authorList>
    </citation>
    <scope>NUCLEOTIDE SEQUENCE [LARGE SCALE GENOMIC DNA]</scope>
    <source>
        <strain evidence="1">S191</strain>
    </source>
</reference>
<evidence type="ECO:0000313" key="2">
    <source>
        <dbReference type="Proteomes" id="UP000673691"/>
    </source>
</evidence>